<sequence length="128" mass="13157">MHDRIERATGVLTSIALVAAAALLAPAFAGVAPSAALAAVALGVTVLAFVVREEVRALAPAPWLGLYFEAVWAGVAVATLVLVAFLDATAAELQTLGAVVGLIGLFNYLLRPVYFTLGSLLSRIARAV</sequence>
<dbReference type="RefSeq" id="WP_229121184.1">
    <property type="nucleotide sequence ID" value="NZ_CP064791.1"/>
</dbReference>
<keyword evidence="1" id="KW-0812">Transmembrane</keyword>
<evidence type="ECO:0000313" key="2">
    <source>
        <dbReference type="EMBL" id="QSG15936.1"/>
    </source>
</evidence>
<keyword evidence="1" id="KW-0472">Membrane</keyword>
<name>A0A897P102_9EURY</name>
<organism evidence="2 3">
    <name type="scientific">Halapricum desulfuricans</name>
    <dbReference type="NCBI Taxonomy" id="2841257"/>
    <lineage>
        <taxon>Archaea</taxon>
        <taxon>Methanobacteriati</taxon>
        <taxon>Methanobacteriota</taxon>
        <taxon>Stenosarchaea group</taxon>
        <taxon>Halobacteria</taxon>
        <taxon>Halobacteriales</taxon>
        <taxon>Haloarculaceae</taxon>
        <taxon>Halapricum</taxon>
    </lineage>
</organism>
<evidence type="ECO:0000313" key="3">
    <source>
        <dbReference type="Proteomes" id="UP000663292"/>
    </source>
</evidence>
<dbReference type="EMBL" id="CP064791">
    <property type="protein sequence ID" value="QSG15936.1"/>
    <property type="molecule type" value="Genomic_DNA"/>
</dbReference>
<accession>A0A897P102</accession>
<reference evidence="2 3" key="1">
    <citation type="submission" date="2020-11" db="EMBL/GenBank/DDBJ databases">
        <title>Carbohydrate-dependent, anaerobic sulfur respiration: A novel catabolism in halophilic archaea.</title>
        <authorList>
            <person name="Sorokin D.Y."/>
            <person name="Messina E."/>
            <person name="Smedile F."/>
            <person name="La Cono V."/>
            <person name="Hallsworth J.E."/>
            <person name="Yakimov M.M."/>
        </authorList>
    </citation>
    <scope>NUCLEOTIDE SEQUENCE [LARGE SCALE GENOMIC DNA]</scope>
    <source>
        <strain evidence="2 3">HSR-Est</strain>
    </source>
</reference>
<keyword evidence="1" id="KW-1133">Transmembrane helix</keyword>
<dbReference type="GeneID" id="68859060"/>
<dbReference type="AlphaFoldDB" id="A0A897P102"/>
<feature type="transmembrane region" description="Helical" evidence="1">
    <location>
        <begin position="91"/>
        <end position="110"/>
    </location>
</feature>
<gene>
    <name evidence="2" type="ORF">HSEST_2425</name>
</gene>
<feature type="transmembrane region" description="Helical" evidence="1">
    <location>
        <begin position="34"/>
        <end position="51"/>
    </location>
</feature>
<feature type="transmembrane region" description="Helical" evidence="1">
    <location>
        <begin position="63"/>
        <end position="85"/>
    </location>
</feature>
<proteinExistence type="predicted"/>
<keyword evidence="3" id="KW-1185">Reference proteome</keyword>
<evidence type="ECO:0000256" key="1">
    <source>
        <dbReference type="SAM" id="Phobius"/>
    </source>
</evidence>
<dbReference type="Proteomes" id="UP000663292">
    <property type="component" value="Chromosome"/>
</dbReference>
<protein>
    <submittedName>
        <fullName evidence="2">Putative membrane protein</fullName>
    </submittedName>
</protein>